<evidence type="ECO:0000313" key="1">
    <source>
        <dbReference type="EMBL" id="MBD7915405.1"/>
    </source>
</evidence>
<gene>
    <name evidence="1" type="ORF">H9660_09615</name>
</gene>
<organism evidence="1 2">
    <name type="scientific">Clostridium gallinarum</name>
    <dbReference type="NCBI Taxonomy" id="2762246"/>
    <lineage>
        <taxon>Bacteria</taxon>
        <taxon>Bacillati</taxon>
        <taxon>Bacillota</taxon>
        <taxon>Clostridia</taxon>
        <taxon>Eubacteriales</taxon>
        <taxon>Clostridiaceae</taxon>
        <taxon>Clostridium</taxon>
    </lineage>
</organism>
<dbReference type="EMBL" id="JACSQZ010000031">
    <property type="protein sequence ID" value="MBD7915405.1"/>
    <property type="molecule type" value="Genomic_DNA"/>
</dbReference>
<comment type="caution">
    <text evidence="1">The sequence shown here is derived from an EMBL/GenBank/DDBJ whole genome shotgun (WGS) entry which is preliminary data.</text>
</comment>
<protein>
    <submittedName>
        <fullName evidence="1">Uncharacterized protein</fullName>
    </submittedName>
</protein>
<accession>A0ABR8Q4T1</accession>
<reference evidence="1 2" key="1">
    <citation type="submission" date="2020-08" db="EMBL/GenBank/DDBJ databases">
        <title>A Genomic Blueprint of the Chicken Gut Microbiome.</title>
        <authorList>
            <person name="Gilroy R."/>
            <person name="Ravi A."/>
            <person name="Getino M."/>
            <person name="Pursley I."/>
            <person name="Horton D.L."/>
            <person name="Alikhan N.-F."/>
            <person name="Baker D."/>
            <person name="Gharbi K."/>
            <person name="Hall N."/>
            <person name="Watson M."/>
            <person name="Adriaenssens E.M."/>
            <person name="Foster-Nyarko E."/>
            <person name="Jarju S."/>
            <person name="Secka A."/>
            <person name="Antonio M."/>
            <person name="Oren A."/>
            <person name="Chaudhuri R."/>
            <person name="La Ragione R.M."/>
            <person name="Hildebrand F."/>
            <person name="Pallen M.J."/>
        </authorList>
    </citation>
    <scope>NUCLEOTIDE SEQUENCE [LARGE SCALE GENOMIC DNA]</scope>
    <source>
        <strain evidence="1 2">Sa3CUN1</strain>
    </source>
</reference>
<proteinExistence type="predicted"/>
<dbReference type="Proteomes" id="UP000640335">
    <property type="component" value="Unassembled WGS sequence"/>
</dbReference>
<name>A0ABR8Q4T1_9CLOT</name>
<keyword evidence="2" id="KW-1185">Reference proteome</keyword>
<sequence>MKDVIASDVEDGEFTDTCIVNINKKLCLIINSLYFPSFSLQRDKHCMRLPWSVCDGARNIMFISFLFFMKLYLCTNCR</sequence>
<evidence type="ECO:0000313" key="2">
    <source>
        <dbReference type="Proteomes" id="UP000640335"/>
    </source>
</evidence>